<proteinExistence type="predicted"/>
<dbReference type="Gene3D" id="3.40.50.150">
    <property type="entry name" value="Vaccinia Virus protein VP39"/>
    <property type="match status" value="1"/>
</dbReference>
<dbReference type="EMBL" id="CP009961">
    <property type="protein sequence ID" value="AKG39047.1"/>
    <property type="molecule type" value="Genomic_DNA"/>
</dbReference>
<dbReference type="GeneID" id="25401980"/>
<evidence type="ECO:0000313" key="2">
    <source>
        <dbReference type="EMBL" id="AKG39047.1"/>
    </source>
</evidence>
<dbReference type="GO" id="GO:0008168">
    <property type="term" value="F:methyltransferase activity"/>
    <property type="evidence" value="ECO:0007669"/>
    <property type="project" value="UniProtKB-KW"/>
</dbReference>
<evidence type="ECO:0000313" key="3">
    <source>
        <dbReference type="Proteomes" id="UP000067434"/>
    </source>
</evidence>
<organism evidence="2 3">
    <name type="scientific">Infirmifilum uzonense</name>
    <dbReference type="NCBI Taxonomy" id="1550241"/>
    <lineage>
        <taxon>Archaea</taxon>
        <taxon>Thermoproteota</taxon>
        <taxon>Thermoprotei</taxon>
        <taxon>Thermofilales</taxon>
        <taxon>Thermofilaceae</taxon>
        <taxon>Infirmifilum</taxon>
    </lineage>
</organism>
<dbReference type="KEGG" id="thf:MA03_07075"/>
<dbReference type="InterPro" id="IPR029063">
    <property type="entry name" value="SAM-dependent_MTases_sf"/>
</dbReference>
<dbReference type="AlphaFoldDB" id="A0A0F7FJ73"/>
<dbReference type="Pfam" id="PF13649">
    <property type="entry name" value="Methyltransf_25"/>
    <property type="match status" value="1"/>
</dbReference>
<feature type="domain" description="Methyltransferase" evidence="1">
    <location>
        <begin position="145"/>
        <end position="241"/>
    </location>
</feature>
<gene>
    <name evidence="2" type="ORF">MA03_07075</name>
</gene>
<keyword evidence="2" id="KW-0489">Methyltransferase</keyword>
<dbReference type="RefSeq" id="WP_052884578.1">
    <property type="nucleotide sequence ID" value="NZ_CP009961.1"/>
</dbReference>
<keyword evidence="2" id="KW-0808">Transferase</keyword>
<dbReference type="Proteomes" id="UP000067434">
    <property type="component" value="Chromosome"/>
</dbReference>
<name>A0A0F7FJ73_9CREN</name>
<keyword evidence="3" id="KW-1185">Reference proteome</keyword>
<dbReference type="PATRIC" id="fig|1550241.5.peg.1465"/>
<accession>A0A0F7FJ73</accession>
<protein>
    <submittedName>
        <fullName evidence="2">Methyltransferase</fullName>
    </submittedName>
</protein>
<dbReference type="SUPFAM" id="SSF53335">
    <property type="entry name" value="S-adenosyl-L-methionine-dependent methyltransferases"/>
    <property type="match status" value="1"/>
</dbReference>
<dbReference type="GO" id="GO:0032259">
    <property type="term" value="P:methylation"/>
    <property type="evidence" value="ECO:0007669"/>
    <property type="project" value="UniProtKB-KW"/>
</dbReference>
<dbReference type="HOGENOM" id="CLU_057700_0_0_2"/>
<dbReference type="OrthoDB" id="1018at2157"/>
<dbReference type="STRING" id="1550241.MA03_07075"/>
<evidence type="ECO:0000259" key="1">
    <source>
        <dbReference type="Pfam" id="PF13649"/>
    </source>
</evidence>
<sequence length="288" mass="32085">MPERIAFKPRKGTVLTPFTARIILELPLGRPVKVPVDFGLGRAEAVRNDEGVILTHALGESMIELGVVKRLAESEKVLFISAEGDFYFVEIRAKHYYKLMYLGENVAPTIEIDGVHMHNIKETTPLQDASRKVGMLRVKRGEVGLDICTGLGYTAIESLNRGAVVTTIEADPNVLWIAEHNPFSRKLADADIVLGDALDVLDELPEKNFDFALHDPPVFAFSPRLYSREFYAKLHRVLKPGARVFHYTGAPGRQRGVNIQRGVAERLRLTGFKIIKVVKGYGILALKT</sequence>
<dbReference type="CDD" id="cd02440">
    <property type="entry name" value="AdoMet_MTases"/>
    <property type="match status" value="1"/>
</dbReference>
<dbReference type="InterPro" id="IPR041698">
    <property type="entry name" value="Methyltransf_25"/>
</dbReference>
<reference evidence="2 3" key="1">
    <citation type="journal article" date="2015" name="Stand. Genomic Sci.">
        <title>Complete genome sequence of and proposal of Thermofilum uzonense sp. nov. a novel hyperthermophilic crenarchaeon and emended description of the genus Thermofilum.</title>
        <authorList>
            <person name="Toshchakov S.V."/>
            <person name="Korzhenkov A.A."/>
            <person name="Samarov N.I."/>
            <person name="Mazunin I.O."/>
            <person name="Mozhey O.I."/>
            <person name="Shmyr I.S."/>
            <person name="Derbikova K.S."/>
            <person name="Taranov E.A."/>
            <person name="Dominova I.N."/>
            <person name="Bonch-Osmolovskaya E.A."/>
            <person name="Patrushev M.V."/>
            <person name="Podosokorskaya O.A."/>
            <person name="Kublanov I.V."/>
        </authorList>
    </citation>
    <scope>NUCLEOTIDE SEQUENCE [LARGE SCALE GENOMIC DNA]</scope>
    <source>
        <strain evidence="2 3">1807-2</strain>
    </source>
</reference>